<dbReference type="EMBL" id="CM042010">
    <property type="protein sequence ID" value="KAI3780441.1"/>
    <property type="molecule type" value="Genomic_DNA"/>
</dbReference>
<gene>
    <name evidence="1" type="ORF">L2E82_10422</name>
</gene>
<reference evidence="1 2" key="2">
    <citation type="journal article" date="2022" name="Mol. Ecol. Resour.">
        <title>The genomes of chicory, endive, great burdock and yacon provide insights into Asteraceae paleo-polyploidization history and plant inulin production.</title>
        <authorList>
            <person name="Fan W."/>
            <person name="Wang S."/>
            <person name="Wang H."/>
            <person name="Wang A."/>
            <person name="Jiang F."/>
            <person name="Liu H."/>
            <person name="Zhao H."/>
            <person name="Xu D."/>
            <person name="Zhang Y."/>
        </authorList>
    </citation>
    <scope>NUCLEOTIDE SEQUENCE [LARGE SCALE GENOMIC DNA]</scope>
    <source>
        <strain evidence="2">cv. Punajuju</strain>
        <tissue evidence="1">Leaves</tissue>
    </source>
</reference>
<proteinExistence type="predicted"/>
<organism evidence="1 2">
    <name type="scientific">Cichorium intybus</name>
    <name type="common">Chicory</name>
    <dbReference type="NCBI Taxonomy" id="13427"/>
    <lineage>
        <taxon>Eukaryota</taxon>
        <taxon>Viridiplantae</taxon>
        <taxon>Streptophyta</taxon>
        <taxon>Embryophyta</taxon>
        <taxon>Tracheophyta</taxon>
        <taxon>Spermatophyta</taxon>
        <taxon>Magnoliopsida</taxon>
        <taxon>eudicotyledons</taxon>
        <taxon>Gunneridae</taxon>
        <taxon>Pentapetalae</taxon>
        <taxon>asterids</taxon>
        <taxon>campanulids</taxon>
        <taxon>Asterales</taxon>
        <taxon>Asteraceae</taxon>
        <taxon>Cichorioideae</taxon>
        <taxon>Cichorieae</taxon>
        <taxon>Cichoriinae</taxon>
        <taxon>Cichorium</taxon>
    </lineage>
</organism>
<name>A0ACB9GB51_CICIN</name>
<reference evidence="2" key="1">
    <citation type="journal article" date="2022" name="Mol. Ecol. Resour.">
        <title>The genomes of chicory, endive, great burdock and yacon provide insights into Asteraceae palaeo-polyploidization history and plant inulin production.</title>
        <authorList>
            <person name="Fan W."/>
            <person name="Wang S."/>
            <person name="Wang H."/>
            <person name="Wang A."/>
            <person name="Jiang F."/>
            <person name="Liu H."/>
            <person name="Zhao H."/>
            <person name="Xu D."/>
            <person name="Zhang Y."/>
        </authorList>
    </citation>
    <scope>NUCLEOTIDE SEQUENCE [LARGE SCALE GENOMIC DNA]</scope>
    <source>
        <strain evidence="2">cv. Punajuju</strain>
    </source>
</reference>
<accession>A0ACB9GB51</accession>
<evidence type="ECO:0000313" key="1">
    <source>
        <dbReference type="EMBL" id="KAI3780441.1"/>
    </source>
</evidence>
<dbReference type="Proteomes" id="UP001055811">
    <property type="component" value="Linkage Group LG02"/>
</dbReference>
<sequence length="151" mass="17046">MTVFFSFDRPPPPSFLFIIDILPFSIPLCNLSMAATLLPSVTVFSSPYEINLFFFTVLSTSTSKVLLHRLTDLRLQGSSSFLPFSILLQLSLFMAATLLLSLSAHKLFEEMSHIHIRHVDVLGQFLMLVKLPRFKVGQFGRIFSMESQGSE</sequence>
<keyword evidence="2" id="KW-1185">Reference proteome</keyword>
<protein>
    <submittedName>
        <fullName evidence="1">Uncharacterized protein</fullName>
    </submittedName>
</protein>
<comment type="caution">
    <text evidence="1">The sequence shown here is derived from an EMBL/GenBank/DDBJ whole genome shotgun (WGS) entry which is preliminary data.</text>
</comment>
<evidence type="ECO:0000313" key="2">
    <source>
        <dbReference type="Proteomes" id="UP001055811"/>
    </source>
</evidence>